<dbReference type="GeneID" id="17324215"/>
<name>R7QF06_CHOCR</name>
<gene>
    <name evidence="2" type="ORF">CHC_T00005061001</name>
</gene>
<dbReference type="EMBL" id="HG001796">
    <property type="protein sequence ID" value="CDF36679.1"/>
    <property type="molecule type" value="Genomic_DNA"/>
</dbReference>
<proteinExistence type="predicted"/>
<evidence type="ECO:0000313" key="2">
    <source>
        <dbReference type="EMBL" id="CDF36679.1"/>
    </source>
</evidence>
<sequence length="30" mass="3167">MTPSHSSLMSLANGTSPFAQWSSFPASHCV</sequence>
<evidence type="ECO:0000256" key="1">
    <source>
        <dbReference type="SAM" id="MobiDB-lite"/>
    </source>
</evidence>
<dbReference type="RefSeq" id="XP_005716498.1">
    <property type="nucleotide sequence ID" value="XM_005716441.1"/>
</dbReference>
<dbReference type="KEGG" id="ccp:CHC_T00005061001"/>
<reference evidence="3" key="1">
    <citation type="journal article" date="2013" name="Proc. Natl. Acad. Sci. U.S.A.">
        <title>Genome structure and metabolic features in the red seaweed Chondrus crispus shed light on evolution of the Archaeplastida.</title>
        <authorList>
            <person name="Collen J."/>
            <person name="Porcel B."/>
            <person name="Carre W."/>
            <person name="Ball S.G."/>
            <person name="Chaparro C."/>
            <person name="Tonon T."/>
            <person name="Barbeyron T."/>
            <person name="Michel G."/>
            <person name="Noel B."/>
            <person name="Valentin K."/>
            <person name="Elias M."/>
            <person name="Artiguenave F."/>
            <person name="Arun A."/>
            <person name="Aury J.M."/>
            <person name="Barbosa-Neto J.F."/>
            <person name="Bothwell J.H."/>
            <person name="Bouget F.Y."/>
            <person name="Brillet L."/>
            <person name="Cabello-Hurtado F."/>
            <person name="Capella-Gutierrez S."/>
            <person name="Charrier B."/>
            <person name="Cladiere L."/>
            <person name="Cock J.M."/>
            <person name="Coelho S.M."/>
            <person name="Colleoni C."/>
            <person name="Czjzek M."/>
            <person name="Da Silva C."/>
            <person name="Delage L."/>
            <person name="Denoeud F."/>
            <person name="Deschamps P."/>
            <person name="Dittami S.M."/>
            <person name="Gabaldon T."/>
            <person name="Gachon C.M."/>
            <person name="Groisillier A."/>
            <person name="Herve C."/>
            <person name="Jabbari K."/>
            <person name="Katinka M."/>
            <person name="Kloareg B."/>
            <person name="Kowalczyk N."/>
            <person name="Labadie K."/>
            <person name="Leblanc C."/>
            <person name="Lopez P.J."/>
            <person name="McLachlan D.H."/>
            <person name="Meslet-Cladiere L."/>
            <person name="Moustafa A."/>
            <person name="Nehr Z."/>
            <person name="Nyvall Collen P."/>
            <person name="Panaud O."/>
            <person name="Partensky F."/>
            <person name="Poulain J."/>
            <person name="Rensing S.A."/>
            <person name="Rousvoal S."/>
            <person name="Samson G."/>
            <person name="Symeonidi A."/>
            <person name="Weissenbach J."/>
            <person name="Zambounis A."/>
            <person name="Wincker P."/>
            <person name="Boyen C."/>
        </authorList>
    </citation>
    <scope>NUCLEOTIDE SEQUENCE [LARGE SCALE GENOMIC DNA]</scope>
    <source>
        <strain evidence="3">cv. Stackhouse</strain>
    </source>
</reference>
<protein>
    <submittedName>
        <fullName evidence="2">Uncharacterized protein</fullName>
    </submittedName>
</protein>
<organism evidence="2 3">
    <name type="scientific">Chondrus crispus</name>
    <name type="common">Carrageen Irish moss</name>
    <name type="synonym">Polymorpha crispa</name>
    <dbReference type="NCBI Taxonomy" id="2769"/>
    <lineage>
        <taxon>Eukaryota</taxon>
        <taxon>Rhodophyta</taxon>
        <taxon>Florideophyceae</taxon>
        <taxon>Rhodymeniophycidae</taxon>
        <taxon>Gigartinales</taxon>
        <taxon>Gigartinaceae</taxon>
        <taxon>Chondrus</taxon>
    </lineage>
</organism>
<keyword evidence="3" id="KW-1185">Reference proteome</keyword>
<feature type="region of interest" description="Disordered" evidence="1">
    <location>
        <begin position="1"/>
        <end position="30"/>
    </location>
</feature>
<accession>R7QF06</accession>
<dbReference type="Gramene" id="CDF36679">
    <property type="protein sequence ID" value="CDF36679"/>
    <property type="gene ID" value="CHC_T00005061001"/>
</dbReference>
<dbReference type="AlphaFoldDB" id="R7QF06"/>
<dbReference type="Proteomes" id="UP000012073">
    <property type="component" value="Unassembled WGS sequence"/>
</dbReference>
<evidence type="ECO:0000313" key="3">
    <source>
        <dbReference type="Proteomes" id="UP000012073"/>
    </source>
</evidence>